<keyword evidence="5 9" id="KW-0798">TonB box</keyword>
<dbReference type="Pfam" id="PF07715">
    <property type="entry name" value="Plug"/>
    <property type="match status" value="1"/>
</dbReference>
<evidence type="ECO:0000256" key="6">
    <source>
        <dbReference type="ARBA" id="ARBA00023136"/>
    </source>
</evidence>
<evidence type="ECO:0000256" key="10">
    <source>
        <dbReference type="SAM" id="MobiDB-lite"/>
    </source>
</evidence>
<dbReference type="PROSITE" id="PS52016">
    <property type="entry name" value="TONB_DEPENDENT_REC_3"/>
    <property type="match status" value="1"/>
</dbReference>
<dbReference type="InterPro" id="IPR039426">
    <property type="entry name" value="TonB-dep_rcpt-like"/>
</dbReference>
<keyword evidence="6 8" id="KW-0472">Membrane</keyword>
<dbReference type="RefSeq" id="WP_146982658.1">
    <property type="nucleotide sequence ID" value="NZ_VOSM01000010.1"/>
</dbReference>
<evidence type="ECO:0000256" key="8">
    <source>
        <dbReference type="PROSITE-ProRule" id="PRU01360"/>
    </source>
</evidence>
<dbReference type="InterPro" id="IPR012910">
    <property type="entry name" value="Plug_dom"/>
</dbReference>
<evidence type="ECO:0000256" key="2">
    <source>
        <dbReference type="ARBA" id="ARBA00022448"/>
    </source>
</evidence>
<evidence type="ECO:0000256" key="9">
    <source>
        <dbReference type="RuleBase" id="RU003357"/>
    </source>
</evidence>
<evidence type="ECO:0000259" key="13">
    <source>
        <dbReference type="Pfam" id="PF07715"/>
    </source>
</evidence>
<evidence type="ECO:0000256" key="4">
    <source>
        <dbReference type="ARBA" id="ARBA00022692"/>
    </source>
</evidence>
<feature type="domain" description="TonB-dependent receptor plug" evidence="13">
    <location>
        <begin position="84"/>
        <end position="194"/>
    </location>
</feature>
<dbReference type="OrthoDB" id="5389752at2"/>
<evidence type="ECO:0000256" key="3">
    <source>
        <dbReference type="ARBA" id="ARBA00022452"/>
    </source>
</evidence>
<evidence type="ECO:0000259" key="12">
    <source>
        <dbReference type="Pfam" id="PF00593"/>
    </source>
</evidence>
<evidence type="ECO:0000313" key="14">
    <source>
        <dbReference type="EMBL" id="TXD35195.1"/>
    </source>
</evidence>
<keyword evidence="15" id="KW-1185">Reference proteome</keyword>
<dbReference type="GO" id="GO:0009279">
    <property type="term" value="C:cell outer membrane"/>
    <property type="evidence" value="ECO:0007669"/>
    <property type="project" value="UniProtKB-SubCell"/>
</dbReference>
<dbReference type="PANTHER" id="PTHR30442:SF0">
    <property type="entry name" value="FE(3+) DICITRATE TRANSPORT PROTEIN FECA"/>
    <property type="match status" value="1"/>
</dbReference>
<feature type="chain" id="PRO_5022932297" evidence="11">
    <location>
        <begin position="26"/>
        <end position="771"/>
    </location>
</feature>
<name>A0A5C6X6B9_9DELT</name>
<reference evidence="14 15" key="1">
    <citation type="submission" date="2019-08" db="EMBL/GenBank/DDBJ databases">
        <title>Bradymonadales sp. TMQ4.</title>
        <authorList>
            <person name="Liang Q."/>
        </authorList>
    </citation>
    <scope>NUCLEOTIDE SEQUENCE [LARGE SCALE GENOMIC DNA]</scope>
    <source>
        <strain evidence="14 15">TMQ4</strain>
    </source>
</reference>
<dbReference type="EMBL" id="VOSM01000010">
    <property type="protein sequence ID" value="TXD35195.1"/>
    <property type="molecule type" value="Genomic_DNA"/>
</dbReference>
<feature type="region of interest" description="Disordered" evidence="10">
    <location>
        <begin position="28"/>
        <end position="67"/>
    </location>
</feature>
<evidence type="ECO:0000313" key="15">
    <source>
        <dbReference type="Proteomes" id="UP000321412"/>
    </source>
</evidence>
<dbReference type="InterPro" id="IPR000531">
    <property type="entry name" value="Beta-barrel_TonB"/>
</dbReference>
<gene>
    <name evidence="14" type="ORF">FRC98_17165</name>
</gene>
<comment type="subcellular location">
    <subcellularLocation>
        <location evidence="1 8">Cell outer membrane</location>
        <topology evidence="1 8">Multi-pass membrane protein</topology>
    </subcellularLocation>
</comment>
<comment type="similarity">
    <text evidence="8 9">Belongs to the TonB-dependent receptor family.</text>
</comment>
<evidence type="ECO:0000256" key="1">
    <source>
        <dbReference type="ARBA" id="ARBA00004571"/>
    </source>
</evidence>
<feature type="domain" description="TonB-dependent receptor-like beta-barrel" evidence="12">
    <location>
        <begin position="279"/>
        <end position="741"/>
    </location>
</feature>
<dbReference type="SUPFAM" id="SSF56935">
    <property type="entry name" value="Porins"/>
    <property type="match status" value="1"/>
</dbReference>
<evidence type="ECO:0000256" key="7">
    <source>
        <dbReference type="ARBA" id="ARBA00023237"/>
    </source>
</evidence>
<dbReference type="InterPro" id="IPR037066">
    <property type="entry name" value="Plug_dom_sf"/>
</dbReference>
<dbReference type="Gene3D" id="2.170.130.10">
    <property type="entry name" value="TonB-dependent receptor, plug domain"/>
    <property type="match status" value="1"/>
</dbReference>
<dbReference type="Pfam" id="PF00593">
    <property type="entry name" value="TonB_dep_Rec_b-barrel"/>
    <property type="match status" value="1"/>
</dbReference>
<dbReference type="AlphaFoldDB" id="A0A5C6X6B9"/>
<keyword evidence="11" id="KW-0732">Signal</keyword>
<keyword evidence="2 8" id="KW-0813">Transport</keyword>
<proteinExistence type="inferred from homology"/>
<accession>A0A5C6X6B9</accession>
<protein>
    <submittedName>
        <fullName evidence="14">Uncharacterized protein</fullName>
    </submittedName>
</protein>
<keyword evidence="4 8" id="KW-0812">Transmembrane</keyword>
<evidence type="ECO:0000256" key="5">
    <source>
        <dbReference type="ARBA" id="ARBA00023077"/>
    </source>
</evidence>
<dbReference type="PANTHER" id="PTHR30442">
    <property type="entry name" value="IRON III DICITRATE TRANSPORT PROTEIN FECA"/>
    <property type="match status" value="1"/>
</dbReference>
<keyword evidence="7 8" id="KW-0998">Cell outer membrane</keyword>
<dbReference type="Gene3D" id="2.40.170.20">
    <property type="entry name" value="TonB-dependent receptor, beta-barrel domain"/>
    <property type="match status" value="1"/>
</dbReference>
<feature type="signal peptide" evidence="11">
    <location>
        <begin position="1"/>
        <end position="25"/>
    </location>
</feature>
<sequence>MRRIPHLLSPSFLLLAFALPTPAFAQPADADAEVSAGDAQPEASQDRKNAEEPDTSTETTSTEVTRQRARAAAINVVGEAPDDLEAVPGSAEVITREELERQRPLNANEALQMVPGVAVQDEEGMGLRQNIGIRGLNPNRSRKVLMLQDGVPISLAPYGEPEMYYAPPIENMERIEVVKGSGSILFGPQTIGGVINYITPPTPDAFSMTADLSGGTYGFGSGRFSVGDTHEGFGYLVSGMHQRFTGPRNLNLVRSDFNLKLSGNPADNQALTFSLGIYDETSASTYLGLTTPQYETNPDFNFAENDEFTLRRYAAALTHAAFLGDSAILETRFYAHNIARNWRRQDFDRTDRGFDYERIIDGQGRDITGSANAPEDGSTIFFRDSSGNRNREFNVAGVEPRLTLAWSAGALTSELQTGVRFHYEQTDEERINGEHAASSSGVISTDQERLGYALAAYALNRFMLLDERLIVSPGARLESLWTNQIFYRRPVEQEGGGTAPTDLNPAPENPNHIMALLPGVGLSFEVARPLILFAGAHRGWAPPRTKDAVTTDGDSITLEAESSWNYELGARLRANTWLSAELAAFLLDFQNQVVAPNEAGGAVAEGVVNGGESTHVGAEASVSLDAGRALGLSFGIPVMANYTYVHSEFGEGWSGALLGQTLPYAPEHQVAARVGLVHPSGLTVQADANYVGAQYTDKVESEEPSTDGLRGVIDPRFILGAQVSYTFEPLNLTVYAVAKNLLDQTYIASRSPRGIQPGLPRHIFGGLRWTH</sequence>
<dbReference type="CDD" id="cd01347">
    <property type="entry name" value="ligand_gated_channel"/>
    <property type="match status" value="1"/>
</dbReference>
<dbReference type="Proteomes" id="UP000321412">
    <property type="component" value="Unassembled WGS sequence"/>
</dbReference>
<dbReference type="GO" id="GO:0033214">
    <property type="term" value="P:siderophore-iron import into cell"/>
    <property type="evidence" value="ECO:0007669"/>
    <property type="project" value="TreeGrafter"/>
</dbReference>
<evidence type="ECO:0000256" key="11">
    <source>
        <dbReference type="SAM" id="SignalP"/>
    </source>
</evidence>
<keyword evidence="3 8" id="KW-1134">Transmembrane beta strand</keyword>
<organism evidence="14 15">
    <name type="scientific">Lujinxingia vulgaris</name>
    <dbReference type="NCBI Taxonomy" id="2600176"/>
    <lineage>
        <taxon>Bacteria</taxon>
        <taxon>Deltaproteobacteria</taxon>
        <taxon>Bradymonadales</taxon>
        <taxon>Lujinxingiaceae</taxon>
        <taxon>Lujinxingia</taxon>
    </lineage>
</organism>
<dbReference type="InterPro" id="IPR036942">
    <property type="entry name" value="Beta-barrel_TonB_sf"/>
</dbReference>
<comment type="caution">
    <text evidence="14">The sequence shown here is derived from an EMBL/GenBank/DDBJ whole genome shotgun (WGS) entry which is preliminary data.</text>
</comment>